<reference evidence="1 2" key="1">
    <citation type="submission" date="2018-09" db="EMBL/GenBank/DDBJ databases">
        <title>The draft genome of Acinetobacter spp. strains.</title>
        <authorList>
            <person name="Qin J."/>
            <person name="Feng Y."/>
            <person name="Zong Z."/>
        </authorList>
    </citation>
    <scope>NUCLEOTIDE SEQUENCE [LARGE SCALE GENOMIC DNA]</scope>
    <source>
        <strain evidence="1 2">WCHAc060115</strain>
    </source>
</reference>
<dbReference type="OrthoDB" id="6712014at2"/>
<dbReference type="Proteomes" id="UP000280405">
    <property type="component" value="Unassembled WGS sequence"/>
</dbReference>
<protein>
    <submittedName>
        <fullName evidence="1">Hemin uptake protein HemP</fullName>
    </submittedName>
</protein>
<dbReference type="Pfam" id="PF10636">
    <property type="entry name" value="hemP"/>
    <property type="match status" value="1"/>
</dbReference>
<proteinExistence type="predicted"/>
<dbReference type="InterPro" id="IPR019600">
    <property type="entry name" value="Hemin_uptake_protein_HemP"/>
</dbReference>
<organism evidence="1 2">
    <name type="scientific">Acinetobacter rongchengensis</name>
    <dbReference type="NCBI Taxonomy" id="2419601"/>
    <lineage>
        <taxon>Bacteria</taxon>
        <taxon>Pseudomonadati</taxon>
        <taxon>Pseudomonadota</taxon>
        <taxon>Gammaproteobacteria</taxon>
        <taxon>Moraxellales</taxon>
        <taxon>Moraxellaceae</taxon>
        <taxon>Acinetobacter</taxon>
    </lineage>
</organism>
<name>A0A3A8EPB8_9GAMM</name>
<evidence type="ECO:0000313" key="1">
    <source>
        <dbReference type="EMBL" id="RKG36465.1"/>
    </source>
</evidence>
<comment type="caution">
    <text evidence="1">The sequence shown here is derived from an EMBL/GenBank/DDBJ whole genome shotgun (WGS) entry which is preliminary data.</text>
</comment>
<evidence type="ECO:0000313" key="2">
    <source>
        <dbReference type="Proteomes" id="UP000280405"/>
    </source>
</evidence>
<dbReference type="Gene3D" id="2.10.70.10">
    <property type="entry name" value="Complement Module, domain 1"/>
    <property type="match status" value="1"/>
</dbReference>
<gene>
    <name evidence="1" type="primary">hemP</name>
    <name evidence="1" type="ORF">D7V20_15040</name>
</gene>
<keyword evidence="2" id="KW-1185">Reference proteome</keyword>
<dbReference type="AlphaFoldDB" id="A0A3A8EPB8"/>
<dbReference type="RefSeq" id="WP_010112877.1">
    <property type="nucleotide sequence ID" value="NZ_RAXT01000045.1"/>
</dbReference>
<sequence length="56" mass="6608">MNAPFSLFTRNNEAHQSLPMLHSNNLFALGREIRIMHAGEEYRLRLTRNNRLILTK</sequence>
<accession>A0A3A8EPB8</accession>
<dbReference type="EMBL" id="RAXT01000045">
    <property type="protein sequence ID" value="RKG36465.1"/>
    <property type="molecule type" value="Genomic_DNA"/>
</dbReference>